<dbReference type="Pfam" id="PF09445">
    <property type="entry name" value="Methyltransf_15"/>
    <property type="match status" value="1"/>
</dbReference>
<reference evidence="8 9" key="2">
    <citation type="submission" date="2018-11" db="EMBL/GenBank/DDBJ databases">
        <authorList>
            <consortium name="Pathogen Informatics"/>
        </authorList>
    </citation>
    <scope>NUCLEOTIDE SEQUENCE [LARGE SCALE GENOMIC DNA]</scope>
</reference>
<dbReference type="PANTHER" id="PTHR14741:SF32">
    <property type="entry name" value="TRIMETHYLGUANOSINE SYNTHASE"/>
    <property type="match status" value="1"/>
</dbReference>
<evidence type="ECO:0000256" key="7">
    <source>
        <dbReference type="ARBA" id="ARBA00049790"/>
    </source>
</evidence>
<dbReference type="GO" id="GO:0005634">
    <property type="term" value="C:nucleus"/>
    <property type="evidence" value="ECO:0007669"/>
    <property type="project" value="TreeGrafter"/>
</dbReference>
<dbReference type="InterPro" id="IPR019012">
    <property type="entry name" value="RNA_cap_Gua-N2-MeTrfase"/>
</dbReference>
<evidence type="ECO:0000256" key="4">
    <source>
        <dbReference type="ARBA" id="ARBA00048740"/>
    </source>
</evidence>
<sequence length="552" mass="63379">MLYRLSKLSFDRYSIEMLDEFYILGNEACQLYVLHWPNLSQNRPSLFDMRVIGFESDVDSEDDLIYGASNANDPYENQALHFHATDHDIAIIRDLAEPCELYLRAHSLPDLRLDLPGSSVARQHTNDDSSYSQMVYKYSVICNLLQLPFSFRHSHCHFPKSMHFYLPTTWQCTDIDDLKMAIFDSLNSHNYFDHFTNFNGDRILCFSYIPPELIGHDLSSMDLEKYWRQRYRFFRLFDEGIHIDREGLFSVTPEVLAIHHARRLLRLTPEKKSPVALDLFTGVGGSCIQLALAGFKVVTVDFSKQMIEMARKNAEVYGVADKIEFICSDAFKFLRENKDRYDAILASPPWGGPEYSQHTFSLANAKISGQLNIFHLVEAIASKIRSGGPVALYLPRNTNAEKLKAPSTEFMKSDLRYRMLESVRFERTNLVFTLLGSVVSSIIDHSVHSQLFDLHQRFIAADPLDVAPCMECEMDIINFKAKAMTVYLHFGENEGDVGEDSTFEPTPIKEAPKEVWEKEDMSYVEESVIDTAISTADSMWSNFRKYFACTIS</sequence>
<evidence type="ECO:0000256" key="2">
    <source>
        <dbReference type="ARBA" id="ARBA00025783"/>
    </source>
</evidence>
<keyword evidence="9" id="KW-1185">Reference proteome</keyword>
<evidence type="ECO:0000313" key="8">
    <source>
        <dbReference type="EMBL" id="VDN97202.1"/>
    </source>
</evidence>
<dbReference type="PANTHER" id="PTHR14741">
    <property type="entry name" value="S-ADENOSYLMETHIONINE-DEPENDENT METHYLTRANSFERASE RELATED"/>
    <property type="match status" value="1"/>
</dbReference>
<evidence type="ECO:0000256" key="5">
    <source>
        <dbReference type="ARBA" id="ARBA00048763"/>
    </source>
</evidence>
<comment type="catalytic activity">
    <reaction evidence="6">
        <text>a 5'-end (N(7)-methyl 5'-triphosphoguanosine)-ribonucleoside in snRNA + S-adenosyl-L-methionine = a 5'-end (N(2),N(7)-dimethyl 5'-triphosphoguanosine)-ribonucleoside in snRNA + S-adenosyl-L-homocysteine + H(+)</text>
        <dbReference type="Rhea" id="RHEA:78471"/>
        <dbReference type="Rhea" id="RHEA-COMP:19085"/>
        <dbReference type="Rhea" id="RHEA-COMP:19087"/>
        <dbReference type="ChEBI" id="CHEBI:15378"/>
        <dbReference type="ChEBI" id="CHEBI:57856"/>
        <dbReference type="ChEBI" id="CHEBI:59789"/>
        <dbReference type="ChEBI" id="CHEBI:156461"/>
        <dbReference type="ChEBI" id="CHEBI:172880"/>
    </reaction>
    <physiologicalReaction direction="left-to-right" evidence="6">
        <dbReference type="Rhea" id="RHEA:78472"/>
    </physiologicalReaction>
</comment>
<name>A0A0R3T2Z2_RODNA</name>
<dbReference type="OrthoDB" id="194443at2759"/>
<dbReference type="GO" id="GO:0071164">
    <property type="term" value="F:RNA cap trimethylguanosine synthase activity"/>
    <property type="evidence" value="ECO:0007669"/>
    <property type="project" value="TreeGrafter"/>
</dbReference>
<dbReference type="EMBL" id="UZAE01000511">
    <property type="protein sequence ID" value="VDN97202.1"/>
    <property type="molecule type" value="Genomic_DNA"/>
</dbReference>
<organism evidence="10">
    <name type="scientific">Rodentolepis nana</name>
    <name type="common">Dwarf tapeworm</name>
    <name type="synonym">Hymenolepis nana</name>
    <dbReference type="NCBI Taxonomy" id="102285"/>
    <lineage>
        <taxon>Eukaryota</taxon>
        <taxon>Metazoa</taxon>
        <taxon>Spiralia</taxon>
        <taxon>Lophotrochozoa</taxon>
        <taxon>Platyhelminthes</taxon>
        <taxon>Cestoda</taxon>
        <taxon>Eucestoda</taxon>
        <taxon>Cyclophyllidea</taxon>
        <taxon>Hymenolepididae</taxon>
        <taxon>Rodentolepis</taxon>
    </lineage>
</organism>
<proteinExistence type="inferred from homology"/>
<comment type="catalytic activity">
    <reaction evidence="5">
        <text>a 5'-end (N(2),N(7)-dimethyl 5'-triphosphoguanosine)-ribonucleoside in snRNA + S-adenosyl-L-methionine = a 5'-end (N(2),N(2),N(7)-trimethyl 5'-triphosphoguanosine)-ribonucleoside in snRNA + S-adenosyl-L-homocysteine + H(+)</text>
        <dbReference type="Rhea" id="RHEA:78479"/>
        <dbReference type="Rhea" id="RHEA-COMP:19087"/>
        <dbReference type="Rhea" id="RHEA-COMP:19089"/>
        <dbReference type="ChEBI" id="CHEBI:15378"/>
        <dbReference type="ChEBI" id="CHEBI:57856"/>
        <dbReference type="ChEBI" id="CHEBI:59789"/>
        <dbReference type="ChEBI" id="CHEBI:167623"/>
        <dbReference type="ChEBI" id="CHEBI:172880"/>
    </reaction>
    <physiologicalReaction direction="left-to-right" evidence="5">
        <dbReference type="Rhea" id="RHEA:78480"/>
    </physiologicalReaction>
</comment>
<accession>A0A0R3T2Z2</accession>
<dbReference type="InterPro" id="IPR029063">
    <property type="entry name" value="SAM-dependent_MTases_sf"/>
</dbReference>
<protein>
    <recommendedName>
        <fullName evidence="1">Trimethylguanosine synthase</fullName>
    </recommendedName>
    <alternativeName>
        <fullName evidence="7">Cap-specific guanine-N(2) methyltransferase</fullName>
    </alternativeName>
</protein>
<gene>
    <name evidence="8" type="ORF">HNAJ_LOCUS1343</name>
</gene>
<evidence type="ECO:0000313" key="9">
    <source>
        <dbReference type="Proteomes" id="UP000278807"/>
    </source>
</evidence>
<dbReference type="AlphaFoldDB" id="A0A0R3T2Z2"/>
<dbReference type="WBParaSite" id="HNAJ_0000134401-mRNA-1">
    <property type="protein sequence ID" value="HNAJ_0000134401-mRNA-1"/>
    <property type="gene ID" value="HNAJ_0000134401"/>
</dbReference>
<dbReference type="STRING" id="102285.A0A0R3T2Z2"/>
<comment type="similarity">
    <text evidence="2">Belongs to the methyltransferase superfamily. Trimethylguanosine synthase family.</text>
</comment>
<evidence type="ECO:0000256" key="6">
    <source>
        <dbReference type="ARBA" id="ARBA00049075"/>
    </source>
</evidence>
<evidence type="ECO:0000256" key="3">
    <source>
        <dbReference type="ARBA" id="ARBA00047418"/>
    </source>
</evidence>
<dbReference type="SUPFAM" id="SSF53335">
    <property type="entry name" value="S-adenosyl-L-methionine-dependent methyltransferases"/>
    <property type="match status" value="1"/>
</dbReference>
<dbReference type="CDD" id="cd02440">
    <property type="entry name" value="AdoMet_MTases"/>
    <property type="match status" value="1"/>
</dbReference>
<comment type="catalytic activity">
    <reaction evidence="3">
        <text>a 5'-end (N(2),N(7)-dimethyl 5'-triphosphoguanosine)-ribonucleoside in snoRNA + S-adenosyl-L-methionine = a 5'-end (N(2),N(2),N(7)-trimethyl 5'-triphosphoguanosine)-ribonucleoside in snoRNA + S-adenosyl-L-homocysteine + H(+)</text>
        <dbReference type="Rhea" id="RHEA:78507"/>
        <dbReference type="Rhea" id="RHEA-COMP:19088"/>
        <dbReference type="Rhea" id="RHEA-COMP:19090"/>
        <dbReference type="ChEBI" id="CHEBI:15378"/>
        <dbReference type="ChEBI" id="CHEBI:57856"/>
        <dbReference type="ChEBI" id="CHEBI:59789"/>
        <dbReference type="ChEBI" id="CHEBI:167623"/>
        <dbReference type="ChEBI" id="CHEBI:172880"/>
    </reaction>
    <physiologicalReaction direction="left-to-right" evidence="3">
        <dbReference type="Rhea" id="RHEA:78508"/>
    </physiologicalReaction>
</comment>
<evidence type="ECO:0000313" key="10">
    <source>
        <dbReference type="WBParaSite" id="HNAJ_0000134401-mRNA-1"/>
    </source>
</evidence>
<dbReference type="Gene3D" id="3.40.50.150">
    <property type="entry name" value="Vaccinia Virus protein VP39"/>
    <property type="match status" value="1"/>
</dbReference>
<comment type="catalytic activity">
    <reaction evidence="4">
        <text>a 5'-end (N(7)-methyl 5'-triphosphoguanosine)-ribonucleoside in snoRNA + S-adenosyl-L-methionine = a 5'-end (N(2),N(7)-dimethyl 5'-triphosphoguanosine)-ribonucleoside in snoRNA + S-adenosyl-L-homocysteine + H(+)</text>
        <dbReference type="Rhea" id="RHEA:78475"/>
        <dbReference type="Rhea" id="RHEA-COMP:19086"/>
        <dbReference type="Rhea" id="RHEA-COMP:19088"/>
        <dbReference type="ChEBI" id="CHEBI:15378"/>
        <dbReference type="ChEBI" id="CHEBI:57856"/>
        <dbReference type="ChEBI" id="CHEBI:59789"/>
        <dbReference type="ChEBI" id="CHEBI:156461"/>
        <dbReference type="ChEBI" id="CHEBI:172880"/>
    </reaction>
    <physiologicalReaction direction="left-to-right" evidence="4">
        <dbReference type="Rhea" id="RHEA:78476"/>
    </physiologicalReaction>
</comment>
<dbReference type="Proteomes" id="UP000278807">
    <property type="component" value="Unassembled WGS sequence"/>
</dbReference>
<reference evidence="10" key="1">
    <citation type="submission" date="2017-02" db="UniProtKB">
        <authorList>
            <consortium name="WormBaseParasite"/>
        </authorList>
    </citation>
    <scope>IDENTIFICATION</scope>
</reference>
<evidence type="ECO:0000256" key="1">
    <source>
        <dbReference type="ARBA" id="ARBA00018517"/>
    </source>
</evidence>